<protein>
    <submittedName>
        <fullName evidence="8">ATP-dependent helicase</fullName>
    </submittedName>
</protein>
<evidence type="ECO:0000256" key="3">
    <source>
        <dbReference type="ARBA" id="ARBA00022806"/>
    </source>
</evidence>
<dbReference type="GO" id="GO:0005524">
    <property type="term" value="F:ATP binding"/>
    <property type="evidence" value="ECO:0007669"/>
    <property type="project" value="UniProtKB-KW"/>
</dbReference>
<dbReference type="NCBIfam" id="TIGR01970">
    <property type="entry name" value="DEAH_box_HrpB"/>
    <property type="match status" value="1"/>
</dbReference>
<evidence type="ECO:0000256" key="2">
    <source>
        <dbReference type="ARBA" id="ARBA00022801"/>
    </source>
</evidence>
<keyword evidence="2" id="KW-0378">Hydrolase</keyword>
<dbReference type="RefSeq" id="WP_244877335.1">
    <property type="nucleotide sequence ID" value="NZ_CP004353.1"/>
</dbReference>
<keyword evidence="4" id="KW-0067">ATP-binding</keyword>
<dbReference type="InterPro" id="IPR014001">
    <property type="entry name" value="Helicase_ATP-bd"/>
</dbReference>
<dbReference type="SMART" id="SM00490">
    <property type="entry name" value="HELICc"/>
    <property type="match status" value="1"/>
</dbReference>
<dbReference type="EMBL" id="CP004353">
    <property type="protein sequence ID" value="AHI21505.1"/>
    <property type="molecule type" value="Genomic_DNA"/>
</dbReference>
<evidence type="ECO:0000256" key="1">
    <source>
        <dbReference type="ARBA" id="ARBA00022741"/>
    </source>
</evidence>
<dbReference type="PANTHER" id="PTHR43519">
    <property type="entry name" value="ATP-DEPENDENT RNA HELICASE HRPB"/>
    <property type="match status" value="1"/>
</dbReference>
<keyword evidence="1" id="KW-0547">Nucleotide-binding</keyword>
<feature type="region of interest" description="Disordered" evidence="5">
    <location>
        <begin position="766"/>
        <end position="789"/>
    </location>
</feature>
<dbReference type="InterPro" id="IPR010225">
    <property type="entry name" value="HrpB"/>
</dbReference>
<evidence type="ECO:0000256" key="5">
    <source>
        <dbReference type="SAM" id="MobiDB-lite"/>
    </source>
</evidence>
<dbReference type="HOGENOM" id="CLU_001832_5_6_11"/>
<dbReference type="KEGG" id="cvt:B843_00545"/>
<dbReference type="AlphaFoldDB" id="W5XXV4"/>
<keyword evidence="3 8" id="KW-0347">Helicase</keyword>
<dbReference type="CDD" id="cd17990">
    <property type="entry name" value="DEXHc_HrpB"/>
    <property type="match status" value="1"/>
</dbReference>
<dbReference type="Pfam" id="PF00271">
    <property type="entry name" value="Helicase_C"/>
    <property type="match status" value="1"/>
</dbReference>
<dbReference type="InterPro" id="IPR027417">
    <property type="entry name" value="P-loop_NTPase"/>
</dbReference>
<dbReference type="Pfam" id="PF08482">
    <property type="entry name" value="HrpB_C"/>
    <property type="match status" value="1"/>
</dbReference>
<evidence type="ECO:0000256" key="4">
    <source>
        <dbReference type="ARBA" id="ARBA00022840"/>
    </source>
</evidence>
<dbReference type="PIRSF" id="PIRSF005496">
    <property type="entry name" value="ATP_hel_hrpB"/>
    <property type="match status" value="1"/>
</dbReference>
<evidence type="ECO:0000259" key="7">
    <source>
        <dbReference type="PROSITE" id="PS51194"/>
    </source>
</evidence>
<dbReference type="SMART" id="SM00487">
    <property type="entry name" value="DEXDc"/>
    <property type="match status" value="1"/>
</dbReference>
<dbReference type="GO" id="GO:0003676">
    <property type="term" value="F:nucleic acid binding"/>
    <property type="evidence" value="ECO:0007669"/>
    <property type="project" value="InterPro"/>
</dbReference>
<evidence type="ECO:0000259" key="6">
    <source>
        <dbReference type="PROSITE" id="PS51192"/>
    </source>
</evidence>
<dbReference type="PANTHER" id="PTHR43519:SF1">
    <property type="entry name" value="ATP-DEPENDENT RNA HELICASE HRPB"/>
    <property type="match status" value="1"/>
</dbReference>
<dbReference type="STRING" id="1224164.B843_00545"/>
<name>W5XXV4_9CORY</name>
<organism evidence="8 9">
    <name type="scientific">Corynebacterium vitaeruminis DSM 20294</name>
    <dbReference type="NCBI Taxonomy" id="1224164"/>
    <lineage>
        <taxon>Bacteria</taxon>
        <taxon>Bacillati</taxon>
        <taxon>Actinomycetota</taxon>
        <taxon>Actinomycetes</taxon>
        <taxon>Mycobacteriales</taxon>
        <taxon>Corynebacteriaceae</taxon>
        <taxon>Corynebacterium</taxon>
    </lineage>
</organism>
<dbReference type="Gene3D" id="3.40.50.300">
    <property type="entry name" value="P-loop containing nucleotide triphosphate hydrolases"/>
    <property type="match status" value="2"/>
</dbReference>
<dbReference type="Proteomes" id="UP000019222">
    <property type="component" value="Chromosome"/>
</dbReference>
<proteinExistence type="predicted"/>
<dbReference type="InterPro" id="IPR007502">
    <property type="entry name" value="Helicase-assoc_dom"/>
</dbReference>
<dbReference type="InterPro" id="IPR011545">
    <property type="entry name" value="DEAD/DEAH_box_helicase_dom"/>
</dbReference>
<reference evidence="8 9" key="1">
    <citation type="submission" date="2013-02" db="EMBL/GenBank/DDBJ databases">
        <title>The complete genome sequence of Corynebacterium vitaeruminis DSM 20294.</title>
        <authorList>
            <person name="Ruckert C."/>
            <person name="Albersmeier A."/>
            <person name="Kalinowski J."/>
        </authorList>
    </citation>
    <scope>NUCLEOTIDE SEQUENCE [LARGE SCALE GENOMIC DNA]</scope>
    <source>
        <strain evidence="9">ATCC 10234</strain>
    </source>
</reference>
<evidence type="ECO:0000313" key="9">
    <source>
        <dbReference type="Proteomes" id="UP000019222"/>
    </source>
</evidence>
<dbReference type="PROSITE" id="PS51192">
    <property type="entry name" value="HELICASE_ATP_BIND_1"/>
    <property type="match status" value="1"/>
</dbReference>
<keyword evidence="9" id="KW-1185">Reference proteome</keyword>
<dbReference type="InterPro" id="IPR001650">
    <property type="entry name" value="Helicase_C-like"/>
</dbReference>
<feature type="domain" description="Helicase C-terminal" evidence="7">
    <location>
        <begin position="206"/>
        <end position="377"/>
    </location>
</feature>
<dbReference type="PATRIC" id="fig|1224164.3.peg.109"/>
<dbReference type="Pfam" id="PF00270">
    <property type="entry name" value="DEAD"/>
    <property type="match status" value="1"/>
</dbReference>
<dbReference type="SMART" id="SM00847">
    <property type="entry name" value="HA2"/>
    <property type="match status" value="1"/>
</dbReference>
<dbReference type="PROSITE" id="PS51194">
    <property type="entry name" value="HELICASE_CTER"/>
    <property type="match status" value="1"/>
</dbReference>
<gene>
    <name evidence="8" type="ORF">B843_00545</name>
</gene>
<accession>W5XXV4</accession>
<dbReference type="InterPro" id="IPR049614">
    <property type="entry name" value="HrpB_DEXH"/>
</dbReference>
<evidence type="ECO:0000313" key="8">
    <source>
        <dbReference type="EMBL" id="AHI21505.1"/>
    </source>
</evidence>
<feature type="domain" description="Helicase ATP-binding" evidence="6">
    <location>
        <begin position="28"/>
        <end position="184"/>
    </location>
</feature>
<dbReference type="eggNOG" id="COG1643">
    <property type="taxonomic scope" value="Bacteria"/>
</dbReference>
<dbReference type="GO" id="GO:0004386">
    <property type="term" value="F:helicase activity"/>
    <property type="evidence" value="ECO:0007669"/>
    <property type="project" value="UniProtKB-KW"/>
</dbReference>
<dbReference type="InterPro" id="IPR013689">
    <property type="entry name" value="RNA_helicase_ATP-dep_HrpB_C"/>
</dbReference>
<dbReference type="Gene3D" id="1.20.120.1080">
    <property type="match status" value="1"/>
</dbReference>
<dbReference type="CDD" id="cd18791">
    <property type="entry name" value="SF2_C_RHA"/>
    <property type="match status" value="1"/>
</dbReference>
<sequence>MTRELFDLAEIGRGLPVAGHEDELREAIFGEGAPGAVVVQAPPGTGKTTFLPPLLANEVSGKVICVAPRRVAVRAAAHRLHHLAPTVPGVGFTIRGEQTPSSRVEFLTPGVLLRRMLHDPELSGVDAVIVDEVHERQLDTDIVLGMLVELRELRDDLRLVAMSATVESSRFAALIGGDVVTITSPIYPLEVSYAPIAGRAECSRGFLSELARASREAAVASSDSVLVFVPGVREVRIVVEALECDPRLPHGIEVYPLHGSLSSPEQDAALRADSQRIVVATSIAESSITVPGVRTVVDSGLSRVPKRDNLRGMTGLVTISTSQSSVEQRAGRAGREGPGTVVRCYSASDFQHFRAAISPEIASADLTQASLFVSAWGGSFDSFPLLDAPPARTVEQAQATLEQLGAVDEHGLTTIGKKLVALPTDPRLGRALLEAGSQAAPVIASLGEDVRGDVDRELPRLTALPRVRREIARLKKLSTDRGKVATGTVVGLAFPSLIARNMGKDYQLASGTRVLAPDFHAEWIAVADVSLGNIGTPRVRAAAVIDEEQALAILGVKEEVKTSLVDGRVRGTLTKKAGAIVLSSIPCAVGGDVAKQALAKAISEEGLGLFVFSEKAQGLLDRLRLLHEAEGDPWPDVESVDPLLWLGPELDALAQGKAASGIDMYPALQRLLPWPEAARLGELTPERLEVPSGRSVAIDYSGERPVVRVKLQECFGLESSPVICGKPVQFHLLSPAGRPLAVTDDLASFWAGPYHGVRAEMRGRYPKHPWPEDPTTAVATAKTNRRLSK</sequence>
<dbReference type="GO" id="GO:0016787">
    <property type="term" value="F:hydrolase activity"/>
    <property type="evidence" value="ECO:0007669"/>
    <property type="project" value="UniProtKB-KW"/>
</dbReference>
<dbReference type="SUPFAM" id="SSF52540">
    <property type="entry name" value="P-loop containing nucleoside triphosphate hydrolases"/>
    <property type="match status" value="1"/>
</dbReference>